<protein>
    <submittedName>
        <fullName evidence="1">Uncharacterized protein</fullName>
    </submittedName>
</protein>
<dbReference type="RefSeq" id="WP_176612639.1">
    <property type="nucleotide sequence ID" value="NZ_JABXXR010000013.1"/>
</dbReference>
<dbReference type="EMBL" id="JABXXR010000013">
    <property type="protein sequence ID" value="NVN39654.1"/>
    <property type="molecule type" value="Genomic_DNA"/>
</dbReference>
<dbReference type="Proteomes" id="UP000585665">
    <property type="component" value="Unassembled WGS sequence"/>
</dbReference>
<organism evidence="1 2">
    <name type="scientific">Ameyamaea chiangmaiensis</name>
    <dbReference type="NCBI Taxonomy" id="442969"/>
    <lineage>
        <taxon>Bacteria</taxon>
        <taxon>Pseudomonadati</taxon>
        <taxon>Pseudomonadota</taxon>
        <taxon>Alphaproteobacteria</taxon>
        <taxon>Acetobacterales</taxon>
        <taxon>Acetobacteraceae</taxon>
        <taxon>Ameyamaea</taxon>
    </lineage>
</organism>
<evidence type="ECO:0000313" key="1">
    <source>
        <dbReference type="EMBL" id="NVN39654.1"/>
    </source>
</evidence>
<reference evidence="1 2" key="1">
    <citation type="submission" date="2020-06" db="EMBL/GenBank/DDBJ databases">
        <title>Description of novel acetic acid bacteria.</title>
        <authorList>
            <person name="Sombolestani A."/>
        </authorList>
    </citation>
    <scope>NUCLEOTIDE SEQUENCE [LARGE SCALE GENOMIC DNA]</scope>
    <source>
        <strain evidence="1 2">LMG 27010</strain>
    </source>
</reference>
<comment type="caution">
    <text evidence="1">The sequence shown here is derived from an EMBL/GenBank/DDBJ whole genome shotgun (WGS) entry which is preliminary data.</text>
</comment>
<gene>
    <name evidence="1" type="ORF">HUK82_03615</name>
</gene>
<sequence>MTTPTFPRFAHRAALGTAVMASLLGLGGCNDDATAFAPGCPRSDIPSEAADYFDYSGTSTDLRTLLVHASLSGLTGDCEDGPTGKGSVRSRMTVRMHVTRGPANHTGTAEIPFFVAVTHNGKIIDKKIFSQTVTFTTALSETDVTSRVLIIDLPDAAREDPDSYGMDIGFQLSPGQLTYNRAHLPAVRFKQL</sequence>
<dbReference type="AlphaFoldDB" id="A0A850P6Z3"/>
<keyword evidence="2" id="KW-1185">Reference proteome</keyword>
<name>A0A850P6Z3_9PROT</name>
<evidence type="ECO:0000313" key="2">
    <source>
        <dbReference type="Proteomes" id="UP000585665"/>
    </source>
</evidence>
<proteinExistence type="predicted"/>
<accession>A0A850P6Z3</accession>